<feature type="transmembrane region" description="Helical" evidence="1">
    <location>
        <begin position="168"/>
        <end position="190"/>
    </location>
</feature>
<reference evidence="2 3" key="1">
    <citation type="submission" date="2020-02" db="EMBL/GenBank/DDBJ databases">
        <title>Draft genome sequence of two Spirosoma agri KCTC 52727 and Spirosoma terrae KCTC 52035.</title>
        <authorList>
            <person name="Rojas J."/>
            <person name="Ambika Manirajan B."/>
            <person name="Suarez C."/>
            <person name="Ratering S."/>
            <person name="Schnell S."/>
        </authorList>
    </citation>
    <scope>NUCLEOTIDE SEQUENCE [LARGE SCALE GENOMIC DNA]</scope>
    <source>
        <strain evidence="2 3">KCTC 52035</strain>
    </source>
</reference>
<evidence type="ECO:0000313" key="2">
    <source>
        <dbReference type="EMBL" id="NDU96886.1"/>
    </source>
</evidence>
<organism evidence="2 3">
    <name type="scientific">Spirosoma terrae</name>
    <dbReference type="NCBI Taxonomy" id="1968276"/>
    <lineage>
        <taxon>Bacteria</taxon>
        <taxon>Pseudomonadati</taxon>
        <taxon>Bacteroidota</taxon>
        <taxon>Cytophagia</taxon>
        <taxon>Cytophagales</taxon>
        <taxon>Cytophagaceae</taxon>
        <taxon>Spirosoma</taxon>
    </lineage>
</organism>
<dbReference type="Proteomes" id="UP000474175">
    <property type="component" value="Unassembled WGS sequence"/>
</dbReference>
<gene>
    <name evidence="2" type="ORF">GK108_18525</name>
</gene>
<keyword evidence="3" id="KW-1185">Reference proteome</keyword>
<evidence type="ECO:0000313" key="3">
    <source>
        <dbReference type="Proteomes" id="UP000474175"/>
    </source>
</evidence>
<keyword evidence="1" id="KW-1133">Transmembrane helix</keyword>
<sequence>MKPNLSYLFVEPPLWLAIAFAATTAITFIGFLKAVHRSAPKRTISTALGLLVWLLILGVLAAQHFFTTLTSKPPRLPLAILPPFLLIAGLFSSSNGRAFLDKLPLSTLTYIHTIRIPVELVLYALYIHHQIPELMTFEGRNVDILAGLTAPVIAYFSFNRPILSKQWLFVWNVVALVLLLNIVTHALLSAPSPFQQLAFQQPNIGILKFPFIWLPGFVVPIVLLSHLVAFRQLWRRN</sequence>
<dbReference type="AlphaFoldDB" id="A0A6L9L8E5"/>
<name>A0A6L9L8E5_9BACT</name>
<keyword evidence="1" id="KW-0472">Membrane</keyword>
<dbReference type="RefSeq" id="WP_163951785.1">
    <property type="nucleotide sequence ID" value="NZ_JAAFZH010000008.1"/>
</dbReference>
<feature type="transmembrane region" description="Helical" evidence="1">
    <location>
        <begin position="78"/>
        <end position="96"/>
    </location>
</feature>
<feature type="transmembrane region" description="Helical" evidence="1">
    <location>
        <begin position="12"/>
        <end position="32"/>
    </location>
</feature>
<protein>
    <submittedName>
        <fullName evidence="2">Uncharacterized protein</fullName>
    </submittedName>
</protein>
<evidence type="ECO:0000256" key="1">
    <source>
        <dbReference type="SAM" id="Phobius"/>
    </source>
</evidence>
<keyword evidence="1" id="KW-0812">Transmembrane</keyword>
<proteinExistence type="predicted"/>
<dbReference type="EMBL" id="JAAFZH010000008">
    <property type="protein sequence ID" value="NDU96886.1"/>
    <property type="molecule type" value="Genomic_DNA"/>
</dbReference>
<feature type="transmembrane region" description="Helical" evidence="1">
    <location>
        <begin position="44"/>
        <end position="66"/>
    </location>
</feature>
<comment type="caution">
    <text evidence="2">The sequence shown here is derived from an EMBL/GenBank/DDBJ whole genome shotgun (WGS) entry which is preliminary data.</text>
</comment>
<accession>A0A6L9L8E5</accession>
<feature type="transmembrane region" description="Helical" evidence="1">
    <location>
        <begin position="210"/>
        <end position="230"/>
    </location>
</feature>